<sequence length="174" mass="18675">MPHANLVEGLVGKQVMDAIRNQMLRFDQDETKNRLAQRTRLTESITQAQHLAALITGHGQGQPAAAHPRVSGPDAAAGAPHGKPDYGHSGAGAGGPRGRGQRASICAAAAARNHRYAEYARWPATGAAILPAHHRYQPHAAAPGIQQPDFQRHQDDGPGIAPEYHERIFVIFQT</sequence>
<reference evidence="2" key="1">
    <citation type="journal article" date="2019" name="Sci. Rep.">
        <title>Draft genome of Tanacetum cinerariifolium, the natural source of mosquito coil.</title>
        <authorList>
            <person name="Yamashiro T."/>
            <person name="Shiraishi A."/>
            <person name="Satake H."/>
            <person name="Nakayama K."/>
        </authorList>
    </citation>
    <scope>NUCLEOTIDE SEQUENCE</scope>
</reference>
<feature type="non-terminal residue" evidence="2">
    <location>
        <position position="174"/>
    </location>
</feature>
<accession>A0A699QJY3</accession>
<name>A0A699QJY3_TANCI</name>
<evidence type="ECO:0000256" key="1">
    <source>
        <dbReference type="SAM" id="MobiDB-lite"/>
    </source>
</evidence>
<feature type="region of interest" description="Disordered" evidence="1">
    <location>
        <begin position="58"/>
        <end position="100"/>
    </location>
</feature>
<gene>
    <name evidence="2" type="ORF">Tci_843228</name>
</gene>
<proteinExistence type="predicted"/>
<organism evidence="2">
    <name type="scientific">Tanacetum cinerariifolium</name>
    <name type="common">Dalmatian daisy</name>
    <name type="synonym">Chrysanthemum cinerariifolium</name>
    <dbReference type="NCBI Taxonomy" id="118510"/>
    <lineage>
        <taxon>Eukaryota</taxon>
        <taxon>Viridiplantae</taxon>
        <taxon>Streptophyta</taxon>
        <taxon>Embryophyta</taxon>
        <taxon>Tracheophyta</taxon>
        <taxon>Spermatophyta</taxon>
        <taxon>Magnoliopsida</taxon>
        <taxon>eudicotyledons</taxon>
        <taxon>Gunneridae</taxon>
        <taxon>Pentapetalae</taxon>
        <taxon>asterids</taxon>
        <taxon>campanulids</taxon>
        <taxon>Asterales</taxon>
        <taxon>Asteraceae</taxon>
        <taxon>Asteroideae</taxon>
        <taxon>Anthemideae</taxon>
        <taxon>Anthemidinae</taxon>
        <taxon>Tanacetum</taxon>
    </lineage>
</organism>
<comment type="caution">
    <text evidence="2">The sequence shown here is derived from an EMBL/GenBank/DDBJ whole genome shotgun (WGS) entry which is preliminary data.</text>
</comment>
<protein>
    <submittedName>
        <fullName evidence="2">Uncharacterized protein</fullName>
    </submittedName>
</protein>
<evidence type="ECO:0000313" key="2">
    <source>
        <dbReference type="EMBL" id="GFC71258.1"/>
    </source>
</evidence>
<dbReference type="AlphaFoldDB" id="A0A699QJY3"/>
<feature type="compositionally biased region" description="Gly residues" evidence="1">
    <location>
        <begin position="89"/>
        <end position="98"/>
    </location>
</feature>
<dbReference type="EMBL" id="BKCJ011032596">
    <property type="protein sequence ID" value="GFC71258.1"/>
    <property type="molecule type" value="Genomic_DNA"/>
</dbReference>